<accession>A0A7M7IZZ8</accession>
<organism evidence="3 4">
    <name type="scientific">Nasonia vitripennis</name>
    <name type="common">Parasitic wasp</name>
    <dbReference type="NCBI Taxonomy" id="7425"/>
    <lineage>
        <taxon>Eukaryota</taxon>
        <taxon>Metazoa</taxon>
        <taxon>Ecdysozoa</taxon>
        <taxon>Arthropoda</taxon>
        <taxon>Hexapoda</taxon>
        <taxon>Insecta</taxon>
        <taxon>Pterygota</taxon>
        <taxon>Neoptera</taxon>
        <taxon>Endopterygota</taxon>
        <taxon>Hymenoptera</taxon>
        <taxon>Apocrita</taxon>
        <taxon>Proctotrupomorpha</taxon>
        <taxon>Chalcidoidea</taxon>
        <taxon>Pteromalidae</taxon>
        <taxon>Pteromalinae</taxon>
        <taxon>Nasonia</taxon>
    </lineage>
</organism>
<keyword evidence="2" id="KW-0732">Signal</keyword>
<dbReference type="SMR" id="A0A7M7IZZ8"/>
<keyword evidence="4" id="KW-1185">Reference proteome</keyword>
<protein>
    <submittedName>
        <fullName evidence="3">Uncharacterized protein</fullName>
    </submittedName>
</protein>
<feature type="region of interest" description="Disordered" evidence="1">
    <location>
        <begin position="661"/>
        <end position="729"/>
    </location>
</feature>
<name>A0A7M7IZZ8_NASVI</name>
<feature type="compositionally biased region" description="Polar residues" evidence="1">
    <location>
        <begin position="720"/>
        <end position="729"/>
    </location>
</feature>
<feature type="region of interest" description="Disordered" evidence="1">
    <location>
        <begin position="764"/>
        <end position="820"/>
    </location>
</feature>
<feature type="region of interest" description="Disordered" evidence="1">
    <location>
        <begin position="324"/>
        <end position="394"/>
    </location>
</feature>
<feature type="compositionally biased region" description="Basic and acidic residues" evidence="1">
    <location>
        <begin position="1010"/>
        <end position="1028"/>
    </location>
</feature>
<dbReference type="AlphaFoldDB" id="A0A7M7IZZ8"/>
<feature type="region of interest" description="Disordered" evidence="1">
    <location>
        <begin position="27"/>
        <end position="170"/>
    </location>
</feature>
<evidence type="ECO:0000256" key="2">
    <source>
        <dbReference type="SAM" id="SignalP"/>
    </source>
</evidence>
<dbReference type="Proteomes" id="UP000002358">
    <property type="component" value="Chromosome 4"/>
</dbReference>
<evidence type="ECO:0000256" key="1">
    <source>
        <dbReference type="SAM" id="MobiDB-lite"/>
    </source>
</evidence>
<feature type="compositionally biased region" description="Low complexity" evidence="1">
    <location>
        <begin position="56"/>
        <end position="65"/>
    </location>
</feature>
<reference evidence="3" key="1">
    <citation type="submission" date="2021-01" db="UniProtKB">
        <authorList>
            <consortium name="EnsemblMetazoa"/>
        </authorList>
    </citation>
    <scope>IDENTIFICATION</scope>
</reference>
<feature type="chain" id="PRO_5029863202" evidence="2">
    <location>
        <begin position="26"/>
        <end position="1028"/>
    </location>
</feature>
<feature type="compositionally biased region" description="Basic and acidic residues" evidence="1">
    <location>
        <begin position="770"/>
        <end position="792"/>
    </location>
</feature>
<evidence type="ECO:0000313" key="3">
    <source>
        <dbReference type="EnsemblMetazoa" id="XP_016842845"/>
    </source>
</evidence>
<feature type="compositionally biased region" description="Polar residues" evidence="1">
    <location>
        <begin position="42"/>
        <end position="51"/>
    </location>
</feature>
<feature type="compositionally biased region" description="Basic and acidic residues" evidence="1">
    <location>
        <begin position="706"/>
        <end position="715"/>
    </location>
</feature>
<dbReference type="EnsemblMetazoa" id="XM_016987356">
    <property type="protein sequence ID" value="XP_016842845"/>
    <property type="gene ID" value="LOC100678838"/>
</dbReference>
<dbReference type="RefSeq" id="XP_016842845.1">
    <property type="nucleotide sequence ID" value="XM_016987356.3"/>
</dbReference>
<sequence length="1028" mass="116653">MARSLRYPLPVFLLLSFALVGIVSSKTEPQQQQKPGAVVSELGTQSNSTSLRVIPSSSSYLASSEDSLEDDGGGDDDEDEAGGEEEEEEDEEDDDGPDEEEGEDEASLESSHDEDDDEYEDELRALVSTSMKPEAKTDKEVSELLEYKRRKKESQQHAAKDKRVPTVKKELSSQKEILLADNETQVQSSSSHPQKAEVVLVEPTAKESMKNELQETLPSYEEQREYSVVGPSELLRKQIKRQTALLNDLKAYLMDEYVTEREKLQELGAEEGLLAERLLKVLAENSGWRQFLTNVEANLNLSRQALETQKRLVQVANPFLQESTSTLTTSMPLSADDRPTRKPKKKKKKKKKLRHRNKPSTSATTTSITEATSSPLPPAVMATTETPWSSTQPSSAVKAKWRLVAERLFQQPWSQDDLREDESNVAKVRYSMPSKPRTLSPARRPLDDKERESLKALNSERQALMLKAAREYSQPRFVHFGKINTHQQTSSGEDLDDGAGYDANDRAYQRTHFGQLVSPSSSRLAYTRLREPMVPYPEQVPPVPPQYDVNFARNQEYLPPGRDFAASKPWQAGNPFRGGSNDGPSNKGLWNWRQFSSVSKPWMPWHSERDYFARLEQVEEETAKAWQQAQQRQQQQSWNRQNFRENLPPWLEEKEVQRMFHAQDSWPKPDKSRDYGMHRKEDASTWESSRNNNDNNNNDSQLKSVVDSKHEEESPKLTMKTWNSLTSDPATWPFKLPGAKPWPKDENGKSYNPNAELVRKLGLYSKNGRLRPDKDPLKELKQQKLQKSDKQGEPVQANDTRLWSGKVAPVTGSKWNEPDKQQQTWYNGMKIHENFEDDHNPHWNSEKLPADAWNLAKAAAANWGSGWPNKWKQFAYHKVTAQPTSKSGVTLDKPGKNAFIAVSAVSSPRYSNEWRKNDIEEIGQVGPLSASVDPNDPTSQMRMNVWKKSSSFNDTAVLDKTARIDVLENQLEDLKEEEGPVLLEVNVSIKNSTFHQTSTPSSSTSSTLREVSESSEKKTKDAPTPKEK</sequence>
<feature type="compositionally biased region" description="Basic and acidic residues" evidence="1">
    <location>
        <begin position="133"/>
        <end position="170"/>
    </location>
</feature>
<feature type="compositionally biased region" description="Low complexity" evidence="1">
    <location>
        <begin position="992"/>
        <end position="1009"/>
    </location>
</feature>
<feature type="compositionally biased region" description="Basic and acidic residues" evidence="1">
    <location>
        <begin position="667"/>
        <end position="683"/>
    </location>
</feature>
<feature type="compositionally biased region" description="Basic residues" evidence="1">
    <location>
        <begin position="341"/>
        <end position="358"/>
    </location>
</feature>
<dbReference type="GeneID" id="100678838"/>
<feature type="region of interest" description="Disordered" evidence="1">
    <location>
        <begin position="991"/>
        <end position="1028"/>
    </location>
</feature>
<feature type="compositionally biased region" description="Acidic residues" evidence="1">
    <location>
        <begin position="66"/>
        <end position="121"/>
    </location>
</feature>
<feature type="compositionally biased region" description="Low complexity" evidence="1">
    <location>
        <begin position="324"/>
        <end position="334"/>
    </location>
</feature>
<proteinExistence type="predicted"/>
<evidence type="ECO:0000313" key="4">
    <source>
        <dbReference type="Proteomes" id="UP000002358"/>
    </source>
</evidence>
<feature type="compositionally biased region" description="Polar residues" evidence="1">
    <location>
        <begin position="383"/>
        <end position="394"/>
    </location>
</feature>
<dbReference type="OrthoDB" id="7701052at2759"/>
<feature type="signal peptide" evidence="2">
    <location>
        <begin position="1"/>
        <end position="25"/>
    </location>
</feature>
<feature type="compositionally biased region" description="Low complexity" evidence="1">
    <location>
        <begin position="360"/>
        <end position="374"/>
    </location>
</feature>